<name>A0AAW1HVF4_POPJA</name>
<dbReference type="Proteomes" id="UP001458880">
    <property type="component" value="Unassembled WGS sequence"/>
</dbReference>
<reference evidence="1 2" key="1">
    <citation type="journal article" date="2024" name="BMC Genomics">
        <title>De novo assembly and annotation of Popillia japonica's genome with initial clues to its potential as an invasive pest.</title>
        <authorList>
            <person name="Cucini C."/>
            <person name="Boschi S."/>
            <person name="Funari R."/>
            <person name="Cardaioli E."/>
            <person name="Iannotti N."/>
            <person name="Marturano G."/>
            <person name="Paoli F."/>
            <person name="Bruttini M."/>
            <person name="Carapelli A."/>
            <person name="Frati F."/>
            <person name="Nardi F."/>
        </authorList>
    </citation>
    <scope>NUCLEOTIDE SEQUENCE [LARGE SCALE GENOMIC DNA]</scope>
    <source>
        <strain evidence="1">DMR45628</strain>
    </source>
</reference>
<protein>
    <submittedName>
        <fullName evidence="1">Uncharacterized protein</fullName>
    </submittedName>
</protein>
<dbReference type="AlphaFoldDB" id="A0AAW1HVF4"/>
<comment type="caution">
    <text evidence="1">The sequence shown here is derived from an EMBL/GenBank/DDBJ whole genome shotgun (WGS) entry which is preliminary data.</text>
</comment>
<accession>A0AAW1HVF4</accession>
<evidence type="ECO:0000313" key="1">
    <source>
        <dbReference type="EMBL" id="KAK9680406.1"/>
    </source>
</evidence>
<dbReference type="EMBL" id="JASPKY010000903">
    <property type="protein sequence ID" value="KAK9680406.1"/>
    <property type="molecule type" value="Genomic_DNA"/>
</dbReference>
<gene>
    <name evidence="1" type="ORF">QE152_g39115</name>
</gene>
<organism evidence="1 2">
    <name type="scientific">Popillia japonica</name>
    <name type="common">Japanese beetle</name>
    <dbReference type="NCBI Taxonomy" id="7064"/>
    <lineage>
        <taxon>Eukaryota</taxon>
        <taxon>Metazoa</taxon>
        <taxon>Ecdysozoa</taxon>
        <taxon>Arthropoda</taxon>
        <taxon>Hexapoda</taxon>
        <taxon>Insecta</taxon>
        <taxon>Pterygota</taxon>
        <taxon>Neoptera</taxon>
        <taxon>Endopterygota</taxon>
        <taxon>Coleoptera</taxon>
        <taxon>Polyphaga</taxon>
        <taxon>Scarabaeiformia</taxon>
        <taxon>Scarabaeidae</taxon>
        <taxon>Rutelinae</taxon>
        <taxon>Popillia</taxon>
    </lineage>
</organism>
<evidence type="ECO:0000313" key="2">
    <source>
        <dbReference type="Proteomes" id="UP001458880"/>
    </source>
</evidence>
<proteinExistence type="predicted"/>
<keyword evidence="2" id="KW-1185">Reference proteome</keyword>
<sequence>MKYNEKIQKYLPLSQDIRDTWQQEVVSVIPVIVGATGEIPKSLHEALKQLGLPQQLYKQLQKTVTVILEACHIMRKTLNEA</sequence>